<comment type="subunit">
    <text evidence="6">Consists of a catalytic RNA component (M1 or rnpB) and a protein subunit.</text>
</comment>
<evidence type="ECO:0000256" key="6">
    <source>
        <dbReference type="HAMAP-Rule" id="MF_00227"/>
    </source>
</evidence>
<comment type="catalytic activity">
    <reaction evidence="6">
        <text>Endonucleolytic cleavage of RNA, removing 5'-extranucleotides from tRNA precursor.</text>
        <dbReference type="EC" id="3.1.26.5"/>
    </reaction>
</comment>
<sequence length="174" mass="18438">MTWSRHRLRTPEQFRTATRRGARAARSHVVAHLVIRTDGEPGPRVGFVVSKKVGNSVVRNRVARRLREIFRSELASLPAGSDVVLRALPGIQDLPFSALEEEVRGAMRSAARKAEQRSAAGTPSAGSTNAVQSSTRASISGQEGAGRESSGPTNAGQSTTAARERSAAQKPGAS</sequence>
<gene>
    <name evidence="6 9" type="primary">rnpA</name>
    <name evidence="9" type="ORF">Bequi_11610</name>
</gene>
<dbReference type="EC" id="3.1.26.5" evidence="6 7"/>
<dbReference type="PANTHER" id="PTHR33992:SF1">
    <property type="entry name" value="RIBONUCLEASE P PROTEIN COMPONENT"/>
    <property type="match status" value="1"/>
</dbReference>
<evidence type="ECO:0000256" key="1">
    <source>
        <dbReference type="ARBA" id="ARBA00022694"/>
    </source>
</evidence>
<comment type="caution">
    <text evidence="9">The sequence shown here is derived from an EMBL/GenBank/DDBJ whole genome shotgun (WGS) entry which is preliminary data.</text>
</comment>
<comment type="similarity">
    <text evidence="6">Belongs to the RnpA family.</text>
</comment>
<evidence type="ECO:0000256" key="2">
    <source>
        <dbReference type="ARBA" id="ARBA00022722"/>
    </source>
</evidence>
<keyword evidence="10" id="KW-1185">Reference proteome</keyword>
<keyword evidence="2 6" id="KW-0540">Nuclease</keyword>
<dbReference type="SUPFAM" id="SSF54211">
    <property type="entry name" value="Ribosomal protein S5 domain 2-like"/>
    <property type="match status" value="1"/>
</dbReference>
<evidence type="ECO:0000256" key="3">
    <source>
        <dbReference type="ARBA" id="ARBA00022759"/>
    </source>
</evidence>
<feature type="compositionally biased region" description="Polar residues" evidence="8">
    <location>
        <begin position="119"/>
        <end position="141"/>
    </location>
</feature>
<feature type="region of interest" description="Disordered" evidence="8">
    <location>
        <begin position="107"/>
        <end position="174"/>
    </location>
</feature>
<reference evidence="9" key="1">
    <citation type="submission" date="2022-02" db="EMBL/GenBank/DDBJ databases">
        <authorList>
            <person name="Lee M."/>
            <person name="Kim S.-J."/>
            <person name="Jung M.-Y."/>
        </authorList>
    </citation>
    <scope>NUCLEOTIDE SEQUENCE</scope>
    <source>
        <strain evidence="9">JHP9</strain>
    </source>
</reference>
<proteinExistence type="inferred from homology"/>
<dbReference type="InterPro" id="IPR000100">
    <property type="entry name" value="RNase_P"/>
</dbReference>
<keyword evidence="1 6" id="KW-0819">tRNA processing</keyword>
<protein>
    <recommendedName>
        <fullName evidence="6 7">Ribonuclease P protein component</fullName>
        <shortName evidence="6">RNase P protein</shortName>
        <shortName evidence="6">RNaseP protein</shortName>
        <ecNumber evidence="6 7">3.1.26.5</ecNumber>
    </recommendedName>
    <alternativeName>
        <fullName evidence="6">Protein C5</fullName>
    </alternativeName>
</protein>
<evidence type="ECO:0000256" key="8">
    <source>
        <dbReference type="SAM" id="MobiDB-lite"/>
    </source>
</evidence>
<evidence type="ECO:0000256" key="5">
    <source>
        <dbReference type="ARBA" id="ARBA00022884"/>
    </source>
</evidence>
<dbReference type="InterPro" id="IPR014721">
    <property type="entry name" value="Ribsml_uS5_D2-typ_fold_subgr"/>
</dbReference>
<dbReference type="EMBL" id="JAKNCJ010000007">
    <property type="protein sequence ID" value="MCL6424018.1"/>
    <property type="molecule type" value="Genomic_DNA"/>
</dbReference>
<dbReference type="Gene3D" id="3.30.230.10">
    <property type="match status" value="1"/>
</dbReference>
<feature type="compositionally biased region" description="Polar residues" evidence="8">
    <location>
        <begin position="150"/>
        <end position="161"/>
    </location>
</feature>
<organism evidence="9 10">
    <name type="scientific">Brachybacterium equifaecis</name>
    <dbReference type="NCBI Taxonomy" id="2910770"/>
    <lineage>
        <taxon>Bacteria</taxon>
        <taxon>Bacillati</taxon>
        <taxon>Actinomycetota</taxon>
        <taxon>Actinomycetes</taxon>
        <taxon>Micrococcales</taxon>
        <taxon>Dermabacteraceae</taxon>
        <taxon>Brachybacterium</taxon>
    </lineage>
</organism>
<dbReference type="PANTHER" id="PTHR33992">
    <property type="entry name" value="RIBONUCLEASE P PROTEIN COMPONENT"/>
    <property type="match status" value="1"/>
</dbReference>
<dbReference type="HAMAP" id="MF_00227">
    <property type="entry name" value="RNase_P"/>
    <property type="match status" value="1"/>
</dbReference>
<keyword evidence="3 6" id="KW-0255">Endonuclease</keyword>
<evidence type="ECO:0000313" key="9">
    <source>
        <dbReference type="EMBL" id="MCL6424018.1"/>
    </source>
</evidence>
<keyword evidence="4 6" id="KW-0378">Hydrolase</keyword>
<evidence type="ECO:0000256" key="7">
    <source>
        <dbReference type="NCBIfam" id="TIGR00188"/>
    </source>
</evidence>
<dbReference type="GO" id="GO:0004526">
    <property type="term" value="F:ribonuclease P activity"/>
    <property type="evidence" value="ECO:0007669"/>
    <property type="project" value="UniProtKB-EC"/>
</dbReference>
<comment type="function">
    <text evidence="6">RNaseP catalyzes the removal of the 5'-leader sequence from pre-tRNA to produce the mature 5'-terminus. It can also cleave other RNA substrates such as 4.5S RNA. The protein component plays an auxiliary but essential role in vivo by binding to the 5'-leader sequence and broadening the substrate specificity of the ribozyme.</text>
</comment>
<dbReference type="RefSeq" id="WP_249738098.1">
    <property type="nucleotide sequence ID" value="NZ_JAKNCJ010000007.1"/>
</dbReference>
<dbReference type="Proteomes" id="UP001203761">
    <property type="component" value="Unassembled WGS sequence"/>
</dbReference>
<evidence type="ECO:0000256" key="4">
    <source>
        <dbReference type="ARBA" id="ARBA00022801"/>
    </source>
</evidence>
<accession>A0ABT0R255</accession>
<evidence type="ECO:0000313" key="10">
    <source>
        <dbReference type="Proteomes" id="UP001203761"/>
    </source>
</evidence>
<dbReference type="NCBIfam" id="TIGR00188">
    <property type="entry name" value="rnpA"/>
    <property type="match status" value="1"/>
</dbReference>
<dbReference type="InterPro" id="IPR020568">
    <property type="entry name" value="Ribosomal_Su5_D2-typ_SF"/>
</dbReference>
<name>A0ABT0R255_9MICO</name>
<keyword evidence="5 6" id="KW-0694">RNA-binding</keyword>
<dbReference type="Pfam" id="PF00825">
    <property type="entry name" value="Ribonuclease_P"/>
    <property type="match status" value="1"/>
</dbReference>